<dbReference type="PROSITE" id="PS50005">
    <property type="entry name" value="TPR"/>
    <property type="match status" value="1"/>
</dbReference>
<feature type="repeat" description="ANK" evidence="1">
    <location>
        <begin position="97"/>
        <end position="129"/>
    </location>
</feature>
<dbReference type="SUPFAM" id="SSF48403">
    <property type="entry name" value="Ankyrin repeat"/>
    <property type="match status" value="1"/>
</dbReference>
<reference evidence="3" key="1">
    <citation type="submission" date="2023-07" db="EMBL/GenBank/DDBJ databases">
        <title>A chromosome-level genome assembly of Lolium multiflorum.</title>
        <authorList>
            <person name="Chen Y."/>
            <person name="Copetti D."/>
            <person name="Kolliker R."/>
            <person name="Studer B."/>
        </authorList>
    </citation>
    <scope>NUCLEOTIDE SEQUENCE</scope>
    <source>
        <strain evidence="3">02402/16</strain>
        <tissue evidence="3">Leaf</tissue>
    </source>
</reference>
<dbReference type="PROSITE" id="PS50088">
    <property type="entry name" value="ANK_REPEAT"/>
    <property type="match status" value="2"/>
</dbReference>
<dbReference type="InterPro" id="IPR036770">
    <property type="entry name" value="Ankyrin_rpt-contain_sf"/>
</dbReference>
<feature type="repeat" description="ANK" evidence="1">
    <location>
        <begin position="130"/>
        <end position="162"/>
    </location>
</feature>
<evidence type="ECO:0000256" key="2">
    <source>
        <dbReference type="PROSITE-ProRule" id="PRU00339"/>
    </source>
</evidence>
<organism evidence="3 4">
    <name type="scientific">Lolium multiflorum</name>
    <name type="common">Italian ryegrass</name>
    <name type="synonym">Lolium perenne subsp. multiflorum</name>
    <dbReference type="NCBI Taxonomy" id="4521"/>
    <lineage>
        <taxon>Eukaryota</taxon>
        <taxon>Viridiplantae</taxon>
        <taxon>Streptophyta</taxon>
        <taxon>Embryophyta</taxon>
        <taxon>Tracheophyta</taxon>
        <taxon>Spermatophyta</taxon>
        <taxon>Magnoliopsida</taxon>
        <taxon>Liliopsida</taxon>
        <taxon>Poales</taxon>
        <taxon>Poaceae</taxon>
        <taxon>BOP clade</taxon>
        <taxon>Pooideae</taxon>
        <taxon>Poodae</taxon>
        <taxon>Poeae</taxon>
        <taxon>Poeae Chloroplast Group 2 (Poeae type)</taxon>
        <taxon>Loliodinae</taxon>
        <taxon>Loliinae</taxon>
        <taxon>Lolium</taxon>
    </lineage>
</organism>
<evidence type="ECO:0000313" key="4">
    <source>
        <dbReference type="Proteomes" id="UP001231189"/>
    </source>
</evidence>
<evidence type="ECO:0000256" key="1">
    <source>
        <dbReference type="PROSITE-ProRule" id="PRU00023"/>
    </source>
</evidence>
<keyword evidence="1" id="KW-0040">ANK repeat</keyword>
<gene>
    <name evidence="3" type="ORF">QYE76_036781</name>
</gene>
<dbReference type="PANTHER" id="PTHR46224:SF68">
    <property type="entry name" value="OS08G0325400 PROTEIN"/>
    <property type="match status" value="1"/>
</dbReference>
<dbReference type="Gene3D" id="1.25.40.10">
    <property type="entry name" value="Tetratricopeptide repeat domain"/>
    <property type="match status" value="1"/>
</dbReference>
<dbReference type="InterPro" id="IPR011990">
    <property type="entry name" value="TPR-like_helical_dom_sf"/>
</dbReference>
<dbReference type="InterPro" id="IPR002110">
    <property type="entry name" value="Ankyrin_rpt"/>
</dbReference>
<dbReference type="Gene3D" id="1.25.40.20">
    <property type="entry name" value="Ankyrin repeat-containing domain"/>
    <property type="match status" value="2"/>
</dbReference>
<dbReference type="SMART" id="SM00248">
    <property type="entry name" value="ANK"/>
    <property type="match status" value="5"/>
</dbReference>
<dbReference type="Pfam" id="PF12796">
    <property type="entry name" value="Ank_2"/>
    <property type="match status" value="2"/>
</dbReference>
<feature type="repeat" description="TPR" evidence="2">
    <location>
        <begin position="275"/>
        <end position="308"/>
    </location>
</feature>
<dbReference type="PANTHER" id="PTHR46224">
    <property type="entry name" value="ANKYRIN REPEAT FAMILY PROTEIN"/>
    <property type="match status" value="1"/>
</dbReference>
<dbReference type="SMART" id="SM00028">
    <property type="entry name" value="TPR"/>
    <property type="match status" value="3"/>
</dbReference>
<dbReference type="SUPFAM" id="SSF48452">
    <property type="entry name" value="TPR-like"/>
    <property type="match status" value="1"/>
</dbReference>
<name>A0AAD8R5I8_LOLMU</name>
<comment type="caution">
    <text evidence="3">The sequence shown here is derived from an EMBL/GenBank/DDBJ whole genome shotgun (WGS) entry which is preliminary data.</text>
</comment>
<dbReference type="AlphaFoldDB" id="A0AAD8R5I8"/>
<dbReference type="EMBL" id="JAUUTY010000007">
    <property type="protein sequence ID" value="KAK1613108.1"/>
    <property type="molecule type" value="Genomic_DNA"/>
</dbReference>
<dbReference type="Proteomes" id="UP001231189">
    <property type="component" value="Unassembled WGS sequence"/>
</dbReference>
<dbReference type="PROSITE" id="PS50297">
    <property type="entry name" value="ANK_REP_REGION"/>
    <property type="match status" value="2"/>
</dbReference>
<accession>A0AAD8R5I8</accession>
<keyword evidence="2" id="KW-0802">TPR repeat</keyword>
<evidence type="ECO:0000313" key="3">
    <source>
        <dbReference type="EMBL" id="KAK1613108.1"/>
    </source>
</evidence>
<dbReference type="InterPro" id="IPR019734">
    <property type="entry name" value="TPR_rpt"/>
</dbReference>
<dbReference type="Pfam" id="PF13181">
    <property type="entry name" value="TPR_8"/>
    <property type="match status" value="1"/>
</dbReference>
<proteinExistence type="predicted"/>
<protein>
    <submittedName>
        <fullName evidence="3">Uncharacterized protein</fullName>
    </submittedName>
</protein>
<dbReference type="InterPro" id="IPR051616">
    <property type="entry name" value="Cul2-RING_E3_ligase_SR"/>
</dbReference>
<keyword evidence="4" id="KW-1185">Reference proteome</keyword>
<sequence length="399" mass="43100">MAAPPRRFPISDAAVADLAASMRDDLLNAAYNGDLRRLKRLVRVIDDGVGRPRDVVEAARSDAGLGALLVAVRNGHLEVCRYLVQGLRVDVNAADIKGRTTMFYAAHSEHAAVVKYLLDHGADPDKADEGGISPLHCAAGKGDCKIIELLLAKGAYVDPIADDIGTPLLLATKLGLDSAMKTLLDHNADPNKPYFLDEYGQYPITPLFQAVNVSVECVKLLIEAGAVITADCLTAVSLESTMGDDRSTESLNFLLEAFAKRDAPNDDKHDNAWKITQLKSFGSIAVGRKNYFSASAFYTKAIDLDPSDATLFSNRSLCLLRQGNGHTALLDAIESRELRPDWPKACYRHGAALMSLEDYGGACEALLDGLKLDPKNAEMERALREAMESLKTAKGTRAG</sequence>